<dbReference type="InterPro" id="IPR005844">
    <property type="entry name" value="A-D-PHexomutase_a/b/a-I"/>
</dbReference>
<evidence type="ECO:0000259" key="8">
    <source>
        <dbReference type="Pfam" id="PF02878"/>
    </source>
</evidence>
<dbReference type="PANTHER" id="PTHR42946:SF1">
    <property type="entry name" value="PHOSPHOGLUCOMUTASE (ALPHA-D-GLUCOSE-1,6-BISPHOSPHATE-DEPENDENT)"/>
    <property type="match status" value="1"/>
</dbReference>
<dbReference type="InterPro" id="IPR005843">
    <property type="entry name" value="A-D-PHexomutase_C"/>
</dbReference>
<comment type="cofactor">
    <cofactor evidence="1">
        <name>Mg(2+)</name>
        <dbReference type="ChEBI" id="CHEBI:18420"/>
    </cofactor>
</comment>
<evidence type="ECO:0000256" key="4">
    <source>
        <dbReference type="ARBA" id="ARBA00022723"/>
    </source>
</evidence>
<feature type="domain" description="Alpha-D-phosphohexomutase C-terminal" evidence="7">
    <location>
        <begin position="414"/>
        <end position="463"/>
    </location>
</feature>
<evidence type="ECO:0000259" key="7">
    <source>
        <dbReference type="Pfam" id="PF00408"/>
    </source>
</evidence>
<dbReference type="GO" id="GO:0000287">
    <property type="term" value="F:magnesium ion binding"/>
    <property type="evidence" value="ECO:0007669"/>
    <property type="project" value="InterPro"/>
</dbReference>
<dbReference type="GO" id="GO:0009252">
    <property type="term" value="P:peptidoglycan biosynthetic process"/>
    <property type="evidence" value="ECO:0007669"/>
    <property type="project" value="TreeGrafter"/>
</dbReference>
<dbReference type="GO" id="GO:0008966">
    <property type="term" value="F:phosphoglucosamine mutase activity"/>
    <property type="evidence" value="ECO:0007669"/>
    <property type="project" value="TreeGrafter"/>
</dbReference>
<dbReference type="Pfam" id="PF02878">
    <property type="entry name" value="PGM_PMM_I"/>
    <property type="match status" value="1"/>
</dbReference>
<keyword evidence="6" id="KW-0413">Isomerase</keyword>
<proteinExistence type="inferred from homology"/>
<keyword evidence="3" id="KW-0597">Phosphoprotein</keyword>
<protein>
    <submittedName>
        <fullName evidence="10">Phosphomannomutase</fullName>
    </submittedName>
</protein>
<dbReference type="Pfam" id="PF02880">
    <property type="entry name" value="PGM_PMM_III"/>
    <property type="match status" value="1"/>
</dbReference>
<dbReference type="PROSITE" id="PS00710">
    <property type="entry name" value="PGM_PMM"/>
    <property type="match status" value="1"/>
</dbReference>
<reference evidence="10 11" key="1">
    <citation type="journal article" date="2012" name="J. Bacteriol.">
        <title>Genome Sequence of Extracellular-Protease-Producing Alishewanella jeotgali Isolated from Traditional Korean Fermented Seafood.</title>
        <authorList>
            <person name="Jung J."/>
            <person name="Chun J."/>
            <person name="Park W."/>
        </authorList>
    </citation>
    <scope>NUCLEOTIDE SEQUENCE [LARGE SCALE GENOMIC DNA]</scope>
    <source>
        <strain evidence="10 11">KCTC 22429</strain>
    </source>
</reference>
<evidence type="ECO:0000256" key="6">
    <source>
        <dbReference type="ARBA" id="ARBA00023235"/>
    </source>
</evidence>
<name>H3ZIP2_9ALTE</name>
<dbReference type="PANTHER" id="PTHR42946">
    <property type="entry name" value="PHOSPHOHEXOSE MUTASE"/>
    <property type="match status" value="1"/>
</dbReference>
<dbReference type="GO" id="GO:0005829">
    <property type="term" value="C:cytosol"/>
    <property type="evidence" value="ECO:0007669"/>
    <property type="project" value="TreeGrafter"/>
</dbReference>
<evidence type="ECO:0000256" key="2">
    <source>
        <dbReference type="ARBA" id="ARBA00010231"/>
    </source>
</evidence>
<dbReference type="InterPro" id="IPR016055">
    <property type="entry name" value="A-D-PHexomutase_a/b/a-I/II/III"/>
</dbReference>
<evidence type="ECO:0000256" key="3">
    <source>
        <dbReference type="ARBA" id="ARBA00022553"/>
    </source>
</evidence>
<organism evidence="10 11">
    <name type="scientific">Alishewanella jeotgali KCTC 22429</name>
    <dbReference type="NCBI Taxonomy" id="1129374"/>
    <lineage>
        <taxon>Bacteria</taxon>
        <taxon>Pseudomonadati</taxon>
        <taxon>Pseudomonadota</taxon>
        <taxon>Gammaproteobacteria</taxon>
        <taxon>Alteromonadales</taxon>
        <taxon>Alteromonadaceae</taxon>
        <taxon>Alishewanella</taxon>
    </lineage>
</organism>
<dbReference type="Proteomes" id="UP000012046">
    <property type="component" value="Unassembled WGS sequence"/>
</dbReference>
<keyword evidence="4" id="KW-0479">Metal-binding</keyword>
<evidence type="ECO:0000256" key="1">
    <source>
        <dbReference type="ARBA" id="ARBA00001946"/>
    </source>
</evidence>
<dbReference type="InterPro" id="IPR036900">
    <property type="entry name" value="A-D-PHexomutase_C_sf"/>
</dbReference>
<dbReference type="SUPFAM" id="SSF53738">
    <property type="entry name" value="Phosphoglucomutase, first 3 domains"/>
    <property type="match status" value="3"/>
</dbReference>
<dbReference type="PATRIC" id="fig|1129374.4.peg.3226"/>
<evidence type="ECO:0000256" key="5">
    <source>
        <dbReference type="ARBA" id="ARBA00022842"/>
    </source>
</evidence>
<accession>H3ZIP2</accession>
<dbReference type="CDD" id="cd03088">
    <property type="entry name" value="ManB"/>
    <property type="match status" value="1"/>
</dbReference>
<evidence type="ECO:0000313" key="10">
    <source>
        <dbReference type="EMBL" id="EHR39575.1"/>
    </source>
</evidence>
<dbReference type="GO" id="GO:0006048">
    <property type="term" value="P:UDP-N-acetylglucosamine biosynthetic process"/>
    <property type="evidence" value="ECO:0007669"/>
    <property type="project" value="TreeGrafter"/>
</dbReference>
<dbReference type="SUPFAM" id="SSF55957">
    <property type="entry name" value="Phosphoglucomutase, C-terminal domain"/>
    <property type="match status" value="1"/>
</dbReference>
<dbReference type="EMBL" id="AHTH01000051">
    <property type="protein sequence ID" value="EHR39575.1"/>
    <property type="molecule type" value="Genomic_DNA"/>
</dbReference>
<gene>
    <name evidence="10" type="ORF">AJE_16274</name>
</gene>
<dbReference type="InterPro" id="IPR016066">
    <property type="entry name" value="A-D-PHexomutase_CS"/>
</dbReference>
<dbReference type="AlphaFoldDB" id="H3ZIP2"/>
<sequence length="471" mass="51306">MTRLISEIIANSGIAFGTSGARGLVQNFTPDVCTAFTQSFLKTLSCRYPFHAVALAIDNRPSSPAIAQYCAGTIQALGLAVRYYGVLPTPALALQAMADGMPAIMITGSHIPFDRNGIKFYRPDGEISKVDEQQILSCHELLIQAKAIPLSAEQLAADNYLQRYRAICAPDCFHGKHFGIYEHSCAGRELYYQILTELGAKVTRLERSSEFVPIDTEAVSVTDQHKARQWSATYHFDAIFSTDGDGDRPLIADNQGNWLRGDTVGLLTAQALGISAIAVPVNANSAIDLCGSFIEVKRTRIGSPYVIEAMQYLLERYSSVAGFEANGGFLLASDVQLEGATLTALPTRDALLPFIMIMLRAGVQPLSDLVAALPQRFTASERIQRVTAEQSQRFLAQAAEQPNHILQQLGINSRCTEDVDRTDGVRIRLQNGNILHFRASGNAPELRIYSEAATAEDACNLAHQGSLLKLV</sequence>
<comment type="caution">
    <text evidence="10">The sequence shown here is derived from an EMBL/GenBank/DDBJ whole genome shotgun (WGS) entry which is preliminary data.</text>
</comment>
<keyword evidence="5" id="KW-0460">Magnesium</keyword>
<dbReference type="Pfam" id="PF00408">
    <property type="entry name" value="PGM_PMM_IV"/>
    <property type="match status" value="1"/>
</dbReference>
<keyword evidence="11" id="KW-1185">Reference proteome</keyword>
<dbReference type="eggNOG" id="COG1109">
    <property type="taxonomic scope" value="Bacteria"/>
</dbReference>
<dbReference type="Gene3D" id="3.30.310.50">
    <property type="entry name" value="Alpha-D-phosphohexomutase, C-terminal domain"/>
    <property type="match status" value="1"/>
</dbReference>
<feature type="domain" description="Alpha-D-phosphohexomutase alpha/beta/alpha" evidence="9">
    <location>
        <begin position="262"/>
        <end position="377"/>
    </location>
</feature>
<evidence type="ECO:0000259" key="9">
    <source>
        <dbReference type="Pfam" id="PF02880"/>
    </source>
</evidence>
<dbReference type="RefSeq" id="WP_008951773.1">
    <property type="nucleotide sequence ID" value="NZ_AHTH01000051.1"/>
</dbReference>
<dbReference type="STRING" id="1129374.AJE_16274"/>
<dbReference type="GO" id="GO:0005975">
    <property type="term" value="P:carbohydrate metabolic process"/>
    <property type="evidence" value="ECO:0007669"/>
    <property type="project" value="InterPro"/>
</dbReference>
<evidence type="ECO:0000313" key="11">
    <source>
        <dbReference type="Proteomes" id="UP000012046"/>
    </source>
</evidence>
<feature type="domain" description="Alpha-D-phosphohexomutase alpha/beta/alpha" evidence="8">
    <location>
        <begin position="15"/>
        <end position="137"/>
    </location>
</feature>
<dbReference type="Gene3D" id="3.40.120.10">
    <property type="entry name" value="Alpha-D-Glucose-1,6-Bisphosphate, subunit A, domain 3"/>
    <property type="match status" value="3"/>
</dbReference>
<dbReference type="InterPro" id="IPR005846">
    <property type="entry name" value="A-D-PHexomutase_a/b/a-III"/>
</dbReference>
<dbReference type="GO" id="GO:0004615">
    <property type="term" value="F:phosphomannomutase activity"/>
    <property type="evidence" value="ECO:0007669"/>
    <property type="project" value="TreeGrafter"/>
</dbReference>
<comment type="similarity">
    <text evidence="2">Belongs to the phosphohexose mutase family.</text>
</comment>
<dbReference type="InterPro" id="IPR050060">
    <property type="entry name" value="Phosphoglucosamine_mutase"/>
</dbReference>